<feature type="region of interest" description="Disordered" evidence="4">
    <location>
        <begin position="1"/>
        <end position="43"/>
    </location>
</feature>
<dbReference type="InterPro" id="IPR011993">
    <property type="entry name" value="PH-like_dom_sf"/>
</dbReference>
<dbReference type="InterPro" id="IPR036028">
    <property type="entry name" value="SH3-like_dom_sf"/>
</dbReference>
<feature type="region of interest" description="Disordered" evidence="4">
    <location>
        <begin position="824"/>
        <end position="844"/>
    </location>
</feature>
<dbReference type="SUPFAM" id="SSF50729">
    <property type="entry name" value="PH domain-like"/>
    <property type="match status" value="1"/>
</dbReference>
<evidence type="ECO:0000256" key="2">
    <source>
        <dbReference type="ARBA" id="ARBA00022658"/>
    </source>
</evidence>
<dbReference type="GO" id="GO:0005737">
    <property type="term" value="C:cytoplasm"/>
    <property type="evidence" value="ECO:0007669"/>
    <property type="project" value="TreeGrafter"/>
</dbReference>
<feature type="compositionally biased region" description="Polar residues" evidence="4">
    <location>
        <begin position="24"/>
        <end position="38"/>
    </location>
</feature>
<evidence type="ECO:0000313" key="7">
    <source>
        <dbReference type="EMBL" id="CAH2323067.1"/>
    </source>
</evidence>
<keyword evidence="8" id="KW-1185">Reference proteome</keyword>
<dbReference type="Pfam" id="PF00621">
    <property type="entry name" value="RhoGEF"/>
    <property type="match status" value="1"/>
</dbReference>
<dbReference type="InterPro" id="IPR001331">
    <property type="entry name" value="GDS_CDC24_CS"/>
</dbReference>
<dbReference type="EMBL" id="OW240922">
    <property type="protein sequence ID" value="CAH2323067.1"/>
    <property type="molecule type" value="Genomic_DNA"/>
</dbReference>
<dbReference type="SUPFAM" id="SSF48065">
    <property type="entry name" value="DBL homology domain (DH-domain)"/>
    <property type="match status" value="1"/>
</dbReference>
<dbReference type="CDD" id="cd00160">
    <property type="entry name" value="RhoGEF"/>
    <property type="match status" value="1"/>
</dbReference>
<dbReference type="GO" id="GO:0005634">
    <property type="term" value="C:nucleus"/>
    <property type="evidence" value="ECO:0007669"/>
    <property type="project" value="TreeGrafter"/>
</dbReference>
<dbReference type="Gene3D" id="2.30.30.40">
    <property type="entry name" value="SH3 Domains"/>
    <property type="match status" value="1"/>
</dbReference>
<dbReference type="InterPro" id="IPR047270">
    <property type="entry name" value="PH_ephexin"/>
</dbReference>
<name>A0AAD1TBU6_PELCU</name>
<protein>
    <submittedName>
        <fullName evidence="7">Rho guanine nucleotide exchange factor 5</fullName>
    </submittedName>
</protein>
<dbReference type="InterPro" id="IPR047271">
    <property type="entry name" value="Ephexin-like"/>
</dbReference>
<dbReference type="GO" id="GO:0005085">
    <property type="term" value="F:guanyl-nucleotide exchange factor activity"/>
    <property type="evidence" value="ECO:0007669"/>
    <property type="project" value="UniProtKB-KW"/>
</dbReference>
<dbReference type="SMART" id="SM00325">
    <property type="entry name" value="RhoGEF"/>
    <property type="match status" value="1"/>
</dbReference>
<dbReference type="Proteomes" id="UP001295444">
    <property type="component" value="Chromosome 11"/>
</dbReference>
<feature type="region of interest" description="Disordered" evidence="4">
    <location>
        <begin position="293"/>
        <end position="325"/>
    </location>
</feature>
<sequence length="1943" mass="216690">MDSEGGYETVQEDERCHLGRGRSVTHQQNIVQPSQGAAETSGRDETIMESTDFLLDDNGRGIESNLVGNIGILNTVTGNYEVQATGQPRELHPTRDITGRPCDLSPNSDLRENVHTKSYLDNLEMVCGETELGNEEEKTVNKETVKVLVEPQSVIETDSEESEDWETASEENFTFGDETEAINIEPSSAELEIASEECKEDTIMKQSKINEASIEQTNKARVETDCEDNSTSQSNYNETEAVHKETIWEVAKADCEDTVEEVTKADCEGTVDVDSRDTAREVTEANSKETVKEVIKADRKNTTGEVTEVQSKDNAREMTKEDKKETVKEMAGDYCKNTIKEVMVDDRMETTKEMTEAGSNETSTQVPREDGKQASEEVIEAGSHEISEEVIKAGGQEASEEVIEAGGQEASEEVIEAGGQEASEEVIEAGGQEASEEVIEAGGQEASEEVIEAGGHEISEEVIETGGQEASEEVIEAGGQEASEEVIEAGGQEASEEVIEAGGQEASEEVIEAGGQEASEEVNEAGGQEVSEQVIEAGGQEAPEEVIEAGGQEAPEEVIEAGGQEAPEEEIEAGGQEAPEEVIEAGGQEAPEEVIEAGGQEAPEEVIEAGGQEAPEEVIEAGGQEAPEEVIEAGGQEAPEEVIEAGGQEAPEEVIEAGIKTAGSEDIDRETDQDRDTLCAETSVDDLKKEEVISKETQTVIEVNMVQSGILTELRQASNEKNEPVLQETSHQKLDLEVSAEEWEIKDEYGDYLVVAESVDSGNKSPVETSAEVPYTVWRPGDELNEDFISERKLDLVLAETQSGDKEIDMEVTESDAVIQNREMHTEEVQDESKKQTSIGERDKTENEVLFENEQKRTSKQLLMGLRQLADKTDQQTQNVASEGAIYSSDSTNLGKLEEFVSSDLRSQSPTPESNVLEKTQKEDVVLWYSDGQSVSVAQSPDFINVDEIKLNPENLQVDLEGNVHTSGVVQSSQTCKSKFQVLGDISQDVGTSIEGTMLHPILEDTHNTYLQPEYQTGLKQIEEMFSQKTMGSITHQHHMSNENVYHKPNEGNVVKIKDIETCESSTQNVLSQENNPYRGSELEVESGHLQFGVLSECPITNDTTQILKHPDNILNFPALQTTDSQSTVTKREVVKTTGSPIFSTNIANADGSTLKEPNTDNTARDTLSRTKFTFCPMQIFNPTLLLSHSPEEPGFYSEGQVTEGLKDLTKYAIGSLPEEESQNPLITSQFSNHPSESGETSDSDESTTIKQPKGQYVSPLWLPPRPSRYVANSEASSKRRNYPQARPAESSLMRRATVRHKRNSYVDPNQPYKGFGPVNPLRAPIHSQETRSNSELQSGPKSSPQTGTLIRQSKISEDAPSVFGYPRNKAPMDMLNEEDSVVKETRPRFSESVVQRDKNSRVLNPLSEATWDFQRRQSKLINNSNLLYQEYSDVAQNQEIQRQKPQDSPSEEKDPGSPRLRRRALSSQDSYLQRLSVSSADSLWQDIPVIRGSSTLLSMTRDEQKLQEAKFELIMSEALYLRSLNIAVDHFQRNPELQEVLSAQDRQWLFSRLTEVREASSDFLFDLEEEFESDMYNFQVCNVVITHVPNFRKVYLPYVTNQSYQETTYQRLLSRNPRFQQVLSRLESHAVCQRLSLKSFLILPFQRITRLRLLLQNILKRSAPGSNEELQATEAHNALEELIRDCNQSVQRMKDTEDLILLNKKIQFECKIFPLISQSRRLVKHGEVSLLEIHAFSIKWKMTARPVYLHLFNDCLMLSRLRDNSRFVVFDHALSSDIRVERCEMKIHGPQKNSFRIFLKENAAGTRDTTSVGRESSGDGKETEYIFRTETQSQKLRWVMALSPPKEETDVLKYHGLSQMQCLKSYKARENDELSLEKADVILVTQECEDGWLHGVRLSDMQSGWFPRSHVQPISRNACLRNLQEEQRLQTARAKLQPSGTK</sequence>
<feature type="region of interest" description="Disordered" evidence="4">
    <location>
        <begin position="394"/>
        <end position="422"/>
    </location>
</feature>
<feature type="region of interest" description="Disordered" evidence="4">
    <location>
        <begin position="352"/>
        <end position="379"/>
    </location>
</feature>
<feature type="domain" description="DH" evidence="6">
    <location>
        <begin position="1506"/>
        <end position="1690"/>
    </location>
</feature>
<dbReference type="PROSITE" id="PS00741">
    <property type="entry name" value="DH_1"/>
    <property type="match status" value="1"/>
</dbReference>
<keyword evidence="1 3" id="KW-0728">SH3 domain</keyword>
<feature type="compositionally biased region" description="Basic and acidic residues" evidence="4">
    <location>
        <begin position="310"/>
        <end position="325"/>
    </location>
</feature>
<feature type="region of interest" description="Disordered" evidence="4">
    <location>
        <begin position="1218"/>
        <end position="1400"/>
    </location>
</feature>
<feature type="compositionally biased region" description="Basic and acidic residues" evidence="4">
    <location>
        <begin position="293"/>
        <end position="302"/>
    </location>
</feature>
<accession>A0AAD1TBU6</accession>
<dbReference type="InterPro" id="IPR035899">
    <property type="entry name" value="DBL_dom_sf"/>
</dbReference>
<feature type="compositionally biased region" description="Polar residues" evidence="4">
    <location>
        <begin position="1331"/>
        <end position="1354"/>
    </location>
</feature>
<feature type="compositionally biased region" description="Basic and acidic residues" evidence="4">
    <location>
        <begin position="1442"/>
        <end position="1457"/>
    </location>
</feature>
<dbReference type="Gene3D" id="2.30.29.30">
    <property type="entry name" value="Pleckstrin-homology domain (PH domain)/Phosphotyrosine-binding domain (PTB)"/>
    <property type="match status" value="1"/>
</dbReference>
<keyword evidence="2" id="KW-0344">Guanine-nucleotide releasing factor</keyword>
<dbReference type="InterPro" id="IPR001452">
    <property type="entry name" value="SH3_domain"/>
</dbReference>
<dbReference type="PROSITE" id="PS50010">
    <property type="entry name" value="DH_2"/>
    <property type="match status" value="1"/>
</dbReference>
<feature type="region of interest" description="Disordered" evidence="4">
    <location>
        <begin position="1439"/>
        <end position="1468"/>
    </location>
</feature>
<dbReference type="FunFam" id="1.20.900.10:FF:000007">
    <property type="entry name" value="rho guanine nucleotide exchange factor 19"/>
    <property type="match status" value="1"/>
</dbReference>
<dbReference type="InterPro" id="IPR000219">
    <property type="entry name" value="DH_dom"/>
</dbReference>
<evidence type="ECO:0000256" key="1">
    <source>
        <dbReference type="ARBA" id="ARBA00022443"/>
    </source>
</evidence>
<organism evidence="7 8">
    <name type="scientific">Pelobates cultripes</name>
    <name type="common">Western spadefoot toad</name>
    <dbReference type="NCBI Taxonomy" id="61616"/>
    <lineage>
        <taxon>Eukaryota</taxon>
        <taxon>Metazoa</taxon>
        <taxon>Chordata</taxon>
        <taxon>Craniata</taxon>
        <taxon>Vertebrata</taxon>
        <taxon>Euteleostomi</taxon>
        <taxon>Amphibia</taxon>
        <taxon>Batrachia</taxon>
        <taxon>Anura</taxon>
        <taxon>Pelobatoidea</taxon>
        <taxon>Pelobatidae</taxon>
        <taxon>Pelobates</taxon>
    </lineage>
</organism>
<reference evidence="7" key="1">
    <citation type="submission" date="2022-03" db="EMBL/GenBank/DDBJ databases">
        <authorList>
            <person name="Alioto T."/>
            <person name="Alioto T."/>
            <person name="Gomez Garrido J."/>
        </authorList>
    </citation>
    <scope>NUCLEOTIDE SEQUENCE</scope>
</reference>
<feature type="compositionally biased region" description="Polar residues" evidence="4">
    <location>
        <begin position="357"/>
        <end position="366"/>
    </location>
</feature>
<dbReference type="GO" id="GO:0035556">
    <property type="term" value="P:intracellular signal transduction"/>
    <property type="evidence" value="ECO:0007669"/>
    <property type="project" value="InterPro"/>
</dbReference>
<feature type="compositionally biased region" description="Polar residues" evidence="4">
    <location>
        <begin position="1223"/>
        <end position="1235"/>
    </location>
</feature>
<dbReference type="PANTHER" id="PTHR12845:SF2">
    <property type="entry name" value="DH DOMAIN-CONTAINING PROTEIN-RELATED"/>
    <property type="match status" value="1"/>
</dbReference>
<feature type="domain" description="SH3" evidence="5">
    <location>
        <begin position="1856"/>
        <end position="1917"/>
    </location>
</feature>
<evidence type="ECO:0000259" key="6">
    <source>
        <dbReference type="PROSITE" id="PS50010"/>
    </source>
</evidence>
<dbReference type="SUPFAM" id="SSF50044">
    <property type="entry name" value="SH3-domain"/>
    <property type="match status" value="1"/>
</dbReference>
<evidence type="ECO:0000259" key="5">
    <source>
        <dbReference type="PROSITE" id="PS50002"/>
    </source>
</evidence>
<feature type="compositionally biased region" description="Basic and acidic residues" evidence="4">
    <location>
        <begin position="1381"/>
        <end position="1400"/>
    </location>
</feature>
<evidence type="ECO:0000313" key="8">
    <source>
        <dbReference type="Proteomes" id="UP001295444"/>
    </source>
</evidence>
<feature type="region of interest" description="Disordered" evidence="4">
    <location>
        <begin position="557"/>
        <end position="578"/>
    </location>
</feature>
<dbReference type="Gene3D" id="1.20.900.10">
    <property type="entry name" value="Dbl homology (DH) domain"/>
    <property type="match status" value="1"/>
</dbReference>
<dbReference type="SMART" id="SM00326">
    <property type="entry name" value="SH3"/>
    <property type="match status" value="1"/>
</dbReference>
<evidence type="ECO:0000256" key="4">
    <source>
        <dbReference type="SAM" id="MobiDB-lite"/>
    </source>
</evidence>
<dbReference type="PROSITE" id="PS50002">
    <property type="entry name" value="SH3"/>
    <property type="match status" value="1"/>
</dbReference>
<feature type="compositionally biased region" description="Acidic residues" evidence="4">
    <location>
        <begin position="566"/>
        <end position="578"/>
    </location>
</feature>
<dbReference type="Pfam" id="PF14604">
    <property type="entry name" value="SH3_9"/>
    <property type="match status" value="1"/>
</dbReference>
<dbReference type="CDD" id="cd01221">
    <property type="entry name" value="PH_ephexin"/>
    <property type="match status" value="1"/>
</dbReference>
<proteinExistence type="predicted"/>
<gene>
    <name evidence="7" type="ORF">PECUL_23A027947</name>
</gene>
<evidence type="ECO:0000256" key="3">
    <source>
        <dbReference type="PROSITE-ProRule" id="PRU00192"/>
    </source>
</evidence>
<dbReference type="PANTHER" id="PTHR12845">
    <property type="entry name" value="GUANINE NUCLEOTIDE EXCHANGE FACTOR"/>
    <property type="match status" value="1"/>
</dbReference>